<proteinExistence type="predicted"/>
<dbReference type="AlphaFoldDB" id="A0AAP9W0Y5"/>
<dbReference type="EMBL" id="CP061079">
    <property type="protein sequence ID" value="QNR50508.1"/>
    <property type="molecule type" value="Genomic_DNA"/>
</dbReference>
<dbReference type="Proteomes" id="UP000516316">
    <property type="component" value="Chromosome"/>
</dbReference>
<organism evidence="2 3">
    <name type="scientific">Pseudomonas chlororaphis</name>
    <dbReference type="NCBI Taxonomy" id="587753"/>
    <lineage>
        <taxon>Bacteria</taxon>
        <taxon>Pseudomonadati</taxon>
        <taxon>Pseudomonadota</taxon>
        <taxon>Gammaproteobacteria</taxon>
        <taxon>Pseudomonadales</taxon>
        <taxon>Pseudomonadaceae</taxon>
        <taxon>Pseudomonas</taxon>
    </lineage>
</organism>
<keyword evidence="1" id="KW-0472">Membrane</keyword>
<feature type="transmembrane region" description="Helical" evidence="1">
    <location>
        <begin position="12"/>
        <end position="34"/>
    </location>
</feature>
<gene>
    <name evidence="2" type="ORF">HLB40_13600</name>
</gene>
<protein>
    <submittedName>
        <fullName evidence="2">Uncharacterized protein</fullName>
    </submittedName>
</protein>
<feature type="transmembrane region" description="Helical" evidence="1">
    <location>
        <begin position="108"/>
        <end position="127"/>
    </location>
</feature>
<evidence type="ECO:0000313" key="3">
    <source>
        <dbReference type="Proteomes" id="UP000516316"/>
    </source>
</evidence>
<accession>A0AAP9W0Y5</accession>
<reference evidence="2 3" key="1">
    <citation type="submission" date="2020-09" db="EMBL/GenBank/DDBJ databases">
        <title>The Genome Sequence of Pseudomonas chlororaphis strain Qlu-1 - A phenazine-derivative-producing strain.</title>
        <authorList>
            <person name="Li L."/>
            <person name="Liu K."/>
        </authorList>
    </citation>
    <scope>NUCLEOTIDE SEQUENCE [LARGE SCALE GENOMIC DNA]</scope>
    <source>
        <strain evidence="3">qlu-1</strain>
    </source>
</reference>
<keyword evidence="1" id="KW-1133">Transmembrane helix</keyword>
<sequence length="133" mass="15172">MSNVSTEDIVLASLGGVTFFGMIIVMGYYIYLAYTRMDSILDAVKNCSLINRYRFYLLMGPWGKMVMVGGVASCLLFSRYLIKHGELNGDDIDNFPEPLKSRLLMSQYISWILLVSLFMEAIAVKVLRWHVQL</sequence>
<evidence type="ECO:0000256" key="1">
    <source>
        <dbReference type="SAM" id="Phobius"/>
    </source>
</evidence>
<name>A0AAP9W0Y5_9PSED</name>
<keyword evidence="1" id="KW-0812">Transmembrane</keyword>
<feature type="transmembrane region" description="Helical" evidence="1">
    <location>
        <begin position="55"/>
        <end position="82"/>
    </location>
</feature>
<dbReference type="RefSeq" id="WP_101282367.1">
    <property type="nucleotide sequence ID" value="NZ_CP025309.1"/>
</dbReference>
<evidence type="ECO:0000313" key="2">
    <source>
        <dbReference type="EMBL" id="QNR50508.1"/>
    </source>
</evidence>
<dbReference type="GeneID" id="61650418"/>